<name>A0A9P7AHI2_9AGAM</name>
<dbReference type="GeneID" id="64594371"/>
<sequence>MNLATSQTLTVTIPCLMSHAIQAQTFNYNVALNAEAHQTLSWALQRAKEHFGSHASSERGAILGHLKIFGGTDESLERGSLPRGRFVIRLLGEFIRLQRASSPNPPSG</sequence>
<keyword evidence="2" id="KW-1185">Reference proteome</keyword>
<proteinExistence type="predicted"/>
<comment type="caution">
    <text evidence="1">The sequence shown here is derived from an EMBL/GenBank/DDBJ whole genome shotgun (WGS) entry which is preliminary data.</text>
</comment>
<dbReference type="EMBL" id="JABBWE010000068">
    <property type="protein sequence ID" value="KAG1788441.1"/>
    <property type="molecule type" value="Genomic_DNA"/>
</dbReference>
<organism evidence="1 2">
    <name type="scientific">Suillus plorans</name>
    <dbReference type="NCBI Taxonomy" id="116603"/>
    <lineage>
        <taxon>Eukaryota</taxon>
        <taxon>Fungi</taxon>
        <taxon>Dikarya</taxon>
        <taxon>Basidiomycota</taxon>
        <taxon>Agaricomycotina</taxon>
        <taxon>Agaricomycetes</taxon>
        <taxon>Agaricomycetidae</taxon>
        <taxon>Boletales</taxon>
        <taxon>Suillineae</taxon>
        <taxon>Suillaceae</taxon>
        <taxon>Suillus</taxon>
    </lineage>
</organism>
<dbReference type="AlphaFoldDB" id="A0A9P7AHI2"/>
<reference evidence="1" key="1">
    <citation type="journal article" date="2020" name="New Phytol.">
        <title>Comparative genomics reveals dynamic genome evolution in host specialist ectomycorrhizal fungi.</title>
        <authorList>
            <person name="Lofgren L.A."/>
            <person name="Nguyen N.H."/>
            <person name="Vilgalys R."/>
            <person name="Ruytinx J."/>
            <person name="Liao H.L."/>
            <person name="Branco S."/>
            <person name="Kuo A."/>
            <person name="LaButti K."/>
            <person name="Lipzen A."/>
            <person name="Andreopoulos W."/>
            <person name="Pangilinan J."/>
            <person name="Riley R."/>
            <person name="Hundley H."/>
            <person name="Na H."/>
            <person name="Barry K."/>
            <person name="Grigoriev I.V."/>
            <person name="Stajich J.E."/>
            <person name="Kennedy P.G."/>
        </authorList>
    </citation>
    <scope>NUCLEOTIDE SEQUENCE</scope>
    <source>
        <strain evidence="1">S12</strain>
    </source>
</reference>
<gene>
    <name evidence="1" type="ORF">HD556DRAFT_1312032</name>
</gene>
<evidence type="ECO:0000313" key="1">
    <source>
        <dbReference type="EMBL" id="KAG1788441.1"/>
    </source>
</evidence>
<evidence type="ECO:0000313" key="2">
    <source>
        <dbReference type="Proteomes" id="UP000719766"/>
    </source>
</evidence>
<dbReference type="RefSeq" id="XP_041155669.1">
    <property type="nucleotide sequence ID" value="XM_041300607.1"/>
</dbReference>
<protein>
    <submittedName>
        <fullName evidence="1">Uncharacterized protein</fullName>
    </submittedName>
</protein>
<accession>A0A9P7AHI2</accession>
<dbReference type="Proteomes" id="UP000719766">
    <property type="component" value="Unassembled WGS sequence"/>
</dbReference>